<proteinExistence type="predicted"/>
<feature type="region of interest" description="Disordered" evidence="2">
    <location>
        <begin position="421"/>
        <end position="494"/>
    </location>
</feature>
<keyword evidence="1" id="KW-0175">Coiled coil</keyword>
<sequence length="668" mass="73832">MAEADSSTPLSNGDAQLKAAKDKNCPFCGQAFTSSSLGRHLDLYIRAKNPKAPDGIHVVDEIRKLRGGITRRQAKGSISTPRRDDSGASTPANKKRGGSADSAMLVQSAGNDDDDDDDAQLDVGKTRQQFKDVSWSNGSRQPSHARLGAKTSDPRREASRQMRKADLDQRQKASEESEIASATEMALRELLRSVREANAKASGAGPFDFDPYTLNFPSLCLQVLPAPSTLFSPTPFATSESWSITPPGQAQLEALNRQVRERLLAHQRQRQINQVYPSETRSNASSTTTSPLLTPPLFDPDPQRLFCHIADAYHHWSHQPDQTRQEHWQIEVLRCYARADERRRETAVQLEKARREIEYLKANRWTSAALDVSPISINLGTDTTRELAKYGMDYRNWDYDRLIDKWRTAIRENRASAVGMATQKPLPGGADTRSCSMTSAPPHTFANINRPRQGSPIKVESAIPFSAPPTASREMGNDQVDAEGEDDDDDVDLTPQTIEDEDSMIHIQHQAQRQPAHQPQPQQHHGTPLQPTAMHPSQQHQSHMQTPHHITQAQIQAHAQAQAQAQAWAAAHQHMNQSRSQDFRPHQQHQLSPHVQHIGSAESSRSSSLAMMDPHAMNQNAMNGMGGSMSMSGGMDGLENHQDQFLRMDMGLATGFVGSNAGGVSMGN</sequence>
<evidence type="ECO:0000313" key="3">
    <source>
        <dbReference type="EMBL" id="KAF1941656.1"/>
    </source>
</evidence>
<feature type="compositionally biased region" description="Basic and acidic residues" evidence="2">
    <location>
        <begin position="152"/>
        <end position="175"/>
    </location>
</feature>
<evidence type="ECO:0000256" key="2">
    <source>
        <dbReference type="SAM" id="MobiDB-lite"/>
    </source>
</evidence>
<dbReference type="AlphaFoldDB" id="A0A6A5SSU9"/>
<feature type="compositionally biased region" description="Low complexity" evidence="2">
    <location>
        <begin position="508"/>
        <end position="574"/>
    </location>
</feature>
<name>A0A6A5SSU9_9PLEO</name>
<reference evidence="3" key="1">
    <citation type="journal article" date="2020" name="Stud. Mycol.">
        <title>101 Dothideomycetes genomes: a test case for predicting lifestyles and emergence of pathogens.</title>
        <authorList>
            <person name="Haridas S."/>
            <person name="Albert R."/>
            <person name="Binder M."/>
            <person name="Bloem J."/>
            <person name="Labutti K."/>
            <person name="Salamov A."/>
            <person name="Andreopoulos B."/>
            <person name="Baker S."/>
            <person name="Barry K."/>
            <person name="Bills G."/>
            <person name="Bluhm B."/>
            <person name="Cannon C."/>
            <person name="Castanera R."/>
            <person name="Culley D."/>
            <person name="Daum C."/>
            <person name="Ezra D."/>
            <person name="Gonzalez J."/>
            <person name="Henrissat B."/>
            <person name="Kuo A."/>
            <person name="Liang C."/>
            <person name="Lipzen A."/>
            <person name="Lutzoni F."/>
            <person name="Magnuson J."/>
            <person name="Mondo S."/>
            <person name="Nolan M."/>
            <person name="Ohm R."/>
            <person name="Pangilinan J."/>
            <person name="Park H.-J."/>
            <person name="Ramirez L."/>
            <person name="Alfaro M."/>
            <person name="Sun H."/>
            <person name="Tritt A."/>
            <person name="Yoshinaga Y."/>
            <person name="Zwiers L.-H."/>
            <person name="Turgeon B."/>
            <person name="Goodwin S."/>
            <person name="Spatafora J."/>
            <person name="Crous P."/>
            <person name="Grigoriev I."/>
        </authorList>
    </citation>
    <scope>NUCLEOTIDE SEQUENCE</scope>
    <source>
        <strain evidence="3">CBS 161.51</strain>
    </source>
</reference>
<evidence type="ECO:0000256" key="1">
    <source>
        <dbReference type="SAM" id="Coils"/>
    </source>
</evidence>
<feature type="region of interest" description="Disordered" evidence="2">
    <location>
        <begin position="127"/>
        <end position="180"/>
    </location>
</feature>
<dbReference type="OrthoDB" id="3905365at2759"/>
<protein>
    <submittedName>
        <fullName evidence="3">Uncharacterized protein</fullName>
    </submittedName>
</protein>
<dbReference type="Proteomes" id="UP000800038">
    <property type="component" value="Unassembled WGS sequence"/>
</dbReference>
<organism evidence="3 4">
    <name type="scientific">Clathrospora elynae</name>
    <dbReference type="NCBI Taxonomy" id="706981"/>
    <lineage>
        <taxon>Eukaryota</taxon>
        <taxon>Fungi</taxon>
        <taxon>Dikarya</taxon>
        <taxon>Ascomycota</taxon>
        <taxon>Pezizomycotina</taxon>
        <taxon>Dothideomycetes</taxon>
        <taxon>Pleosporomycetidae</taxon>
        <taxon>Pleosporales</taxon>
        <taxon>Diademaceae</taxon>
        <taxon>Clathrospora</taxon>
    </lineage>
</organism>
<feature type="compositionally biased region" description="Polar residues" evidence="2">
    <location>
        <begin position="270"/>
        <end position="284"/>
    </location>
</feature>
<feature type="compositionally biased region" description="Polar residues" evidence="2">
    <location>
        <begin position="433"/>
        <end position="452"/>
    </location>
</feature>
<accession>A0A6A5SSU9</accession>
<keyword evidence="4" id="KW-1185">Reference proteome</keyword>
<dbReference type="EMBL" id="ML976044">
    <property type="protein sequence ID" value="KAF1941656.1"/>
    <property type="molecule type" value="Genomic_DNA"/>
</dbReference>
<feature type="coiled-coil region" evidence="1">
    <location>
        <begin position="336"/>
        <end position="363"/>
    </location>
</feature>
<feature type="region of interest" description="Disordered" evidence="2">
    <location>
        <begin position="270"/>
        <end position="295"/>
    </location>
</feature>
<feature type="compositionally biased region" description="Acidic residues" evidence="2">
    <location>
        <begin position="480"/>
        <end position="494"/>
    </location>
</feature>
<gene>
    <name evidence="3" type="ORF">EJ02DRAFT_347279</name>
</gene>
<feature type="region of interest" description="Disordered" evidence="2">
    <location>
        <begin position="70"/>
        <end position="101"/>
    </location>
</feature>
<evidence type="ECO:0000313" key="4">
    <source>
        <dbReference type="Proteomes" id="UP000800038"/>
    </source>
</evidence>
<feature type="region of interest" description="Disordered" evidence="2">
    <location>
        <begin position="508"/>
        <end position="582"/>
    </location>
</feature>